<dbReference type="RefSeq" id="WP_011523575.1">
    <property type="nucleotide sequence ID" value="NC_008009.1"/>
</dbReference>
<keyword evidence="8 11" id="KW-1133">Transmembrane helix</keyword>
<dbReference type="AlphaFoldDB" id="Q1IMX6"/>
<evidence type="ECO:0000313" key="13">
    <source>
        <dbReference type="EMBL" id="ABF41774.1"/>
    </source>
</evidence>
<keyword evidence="6" id="KW-0418">Kinase</keyword>
<evidence type="ECO:0000256" key="5">
    <source>
        <dbReference type="ARBA" id="ARBA00022741"/>
    </source>
</evidence>
<sequence length="192" mass="21355">MSLATPAFTERRSSYRSYFVAIASVAIATLISFPLRDMFDHSRGLLLFVAIMFSAWYGGMRPGLLAGLLTGISFTVFFNDQHGLNVNLYGFTRVTVFSAAAFTVSYLMAKRNQALADALTANQELEKAIEEIHVLRGILPICMHCKQIRDGEGSWQEVESYIAAQTEAKFSHGVCPDCLDKFYPEVHNIAAR</sequence>
<evidence type="ECO:0000256" key="2">
    <source>
        <dbReference type="ARBA" id="ARBA00022553"/>
    </source>
</evidence>
<evidence type="ECO:0000256" key="3">
    <source>
        <dbReference type="ARBA" id="ARBA00022679"/>
    </source>
</evidence>
<evidence type="ECO:0000256" key="8">
    <source>
        <dbReference type="ARBA" id="ARBA00022989"/>
    </source>
</evidence>
<feature type="transmembrane region" description="Helical" evidence="11">
    <location>
        <begin position="15"/>
        <end position="33"/>
    </location>
</feature>
<evidence type="ECO:0000256" key="9">
    <source>
        <dbReference type="ARBA" id="ARBA00023012"/>
    </source>
</evidence>
<dbReference type="InterPro" id="IPR025201">
    <property type="entry name" value="KdpD_TM"/>
</dbReference>
<feature type="transmembrane region" description="Helical" evidence="11">
    <location>
        <begin position="90"/>
        <end position="109"/>
    </location>
</feature>
<name>Q1IMX6_KORVE</name>
<dbReference type="Pfam" id="PF13493">
    <property type="entry name" value="DUF4118"/>
    <property type="match status" value="1"/>
</dbReference>
<gene>
    <name evidence="13" type="ordered locus">Acid345_2773</name>
</gene>
<accession>Q1IMX6</accession>
<dbReference type="KEGG" id="aba:Acid345_2773"/>
<evidence type="ECO:0000313" key="14">
    <source>
        <dbReference type="Proteomes" id="UP000002432"/>
    </source>
</evidence>
<keyword evidence="9" id="KW-0902">Two-component regulatory system</keyword>
<evidence type="ECO:0000259" key="12">
    <source>
        <dbReference type="Pfam" id="PF13493"/>
    </source>
</evidence>
<keyword evidence="3" id="KW-0808">Transferase</keyword>
<dbReference type="Gene3D" id="1.20.120.620">
    <property type="entry name" value="Backbone structure of the membrane domain of e. Coli histidine kinase receptor kdpd"/>
    <property type="match status" value="1"/>
</dbReference>
<dbReference type="HOGENOM" id="CLU_1413526_0_0_0"/>
<dbReference type="STRING" id="204669.Acid345_2773"/>
<keyword evidence="4 11" id="KW-0812">Transmembrane</keyword>
<dbReference type="GO" id="GO:0016020">
    <property type="term" value="C:membrane"/>
    <property type="evidence" value="ECO:0007669"/>
    <property type="project" value="UniProtKB-SubCell"/>
</dbReference>
<dbReference type="Proteomes" id="UP000002432">
    <property type="component" value="Chromosome"/>
</dbReference>
<feature type="transmembrane region" description="Helical" evidence="11">
    <location>
        <begin position="45"/>
        <end position="78"/>
    </location>
</feature>
<evidence type="ECO:0000256" key="1">
    <source>
        <dbReference type="ARBA" id="ARBA00004141"/>
    </source>
</evidence>
<evidence type="ECO:0000256" key="4">
    <source>
        <dbReference type="ARBA" id="ARBA00022692"/>
    </source>
</evidence>
<dbReference type="OrthoDB" id="101222at2"/>
<dbReference type="GO" id="GO:0000160">
    <property type="term" value="P:phosphorelay signal transduction system"/>
    <property type="evidence" value="ECO:0007669"/>
    <property type="project" value="UniProtKB-KW"/>
</dbReference>
<keyword evidence="7" id="KW-0067">ATP-binding</keyword>
<dbReference type="GO" id="GO:0005524">
    <property type="term" value="F:ATP binding"/>
    <property type="evidence" value="ECO:0007669"/>
    <property type="project" value="UniProtKB-KW"/>
</dbReference>
<feature type="domain" description="Sensor protein KdpD transmembrane" evidence="12">
    <location>
        <begin position="18"/>
        <end position="116"/>
    </location>
</feature>
<comment type="subcellular location">
    <subcellularLocation>
        <location evidence="1">Membrane</location>
        <topology evidence="1">Multi-pass membrane protein</topology>
    </subcellularLocation>
</comment>
<keyword evidence="14" id="KW-1185">Reference proteome</keyword>
<dbReference type="eggNOG" id="COG2205">
    <property type="taxonomic scope" value="Bacteria"/>
</dbReference>
<evidence type="ECO:0000256" key="11">
    <source>
        <dbReference type="SAM" id="Phobius"/>
    </source>
</evidence>
<protein>
    <recommendedName>
        <fullName evidence="12">Sensor protein KdpD transmembrane domain-containing protein</fullName>
    </recommendedName>
</protein>
<dbReference type="EnsemblBacteria" id="ABF41774">
    <property type="protein sequence ID" value="ABF41774"/>
    <property type="gene ID" value="Acid345_2773"/>
</dbReference>
<dbReference type="EMBL" id="CP000360">
    <property type="protein sequence ID" value="ABF41774.1"/>
    <property type="molecule type" value="Genomic_DNA"/>
</dbReference>
<keyword evidence="5" id="KW-0547">Nucleotide-binding</keyword>
<keyword evidence="2" id="KW-0597">Phosphoprotein</keyword>
<keyword evidence="10 11" id="KW-0472">Membrane</keyword>
<dbReference type="InterPro" id="IPR038318">
    <property type="entry name" value="KdpD_sf"/>
</dbReference>
<dbReference type="GO" id="GO:0016301">
    <property type="term" value="F:kinase activity"/>
    <property type="evidence" value="ECO:0007669"/>
    <property type="project" value="UniProtKB-KW"/>
</dbReference>
<evidence type="ECO:0000256" key="10">
    <source>
        <dbReference type="ARBA" id="ARBA00023136"/>
    </source>
</evidence>
<evidence type="ECO:0000256" key="7">
    <source>
        <dbReference type="ARBA" id="ARBA00022840"/>
    </source>
</evidence>
<reference evidence="13 14" key="1">
    <citation type="journal article" date="2009" name="Appl. Environ. Microbiol.">
        <title>Three genomes from the phylum Acidobacteria provide insight into the lifestyles of these microorganisms in soils.</title>
        <authorList>
            <person name="Ward N.L."/>
            <person name="Challacombe J.F."/>
            <person name="Janssen P.H."/>
            <person name="Henrissat B."/>
            <person name="Coutinho P.M."/>
            <person name="Wu M."/>
            <person name="Xie G."/>
            <person name="Haft D.H."/>
            <person name="Sait M."/>
            <person name="Badger J."/>
            <person name="Barabote R.D."/>
            <person name="Bradley B."/>
            <person name="Brettin T.S."/>
            <person name="Brinkac L.M."/>
            <person name="Bruce D."/>
            <person name="Creasy T."/>
            <person name="Daugherty S.C."/>
            <person name="Davidsen T.M."/>
            <person name="DeBoy R.T."/>
            <person name="Detter J.C."/>
            <person name="Dodson R.J."/>
            <person name="Durkin A.S."/>
            <person name="Ganapathy A."/>
            <person name="Gwinn-Giglio M."/>
            <person name="Han C.S."/>
            <person name="Khouri H."/>
            <person name="Kiss H."/>
            <person name="Kothari S.P."/>
            <person name="Madupu R."/>
            <person name="Nelson K.E."/>
            <person name="Nelson W.C."/>
            <person name="Paulsen I."/>
            <person name="Penn K."/>
            <person name="Ren Q."/>
            <person name="Rosovitz M.J."/>
            <person name="Selengut J.D."/>
            <person name="Shrivastava S."/>
            <person name="Sullivan S.A."/>
            <person name="Tapia R."/>
            <person name="Thompson L.S."/>
            <person name="Watkins K.L."/>
            <person name="Yang Q."/>
            <person name="Yu C."/>
            <person name="Zafar N."/>
            <person name="Zhou L."/>
            <person name="Kuske C.R."/>
        </authorList>
    </citation>
    <scope>NUCLEOTIDE SEQUENCE [LARGE SCALE GENOMIC DNA]</scope>
    <source>
        <strain evidence="13 14">Ellin345</strain>
    </source>
</reference>
<evidence type="ECO:0000256" key="6">
    <source>
        <dbReference type="ARBA" id="ARBA00022777"/>
    </source>
</evidence>
<organism evidence="13 14">
    <name type="scientific">Koribacter versatilis (strain Ellin345)</name>
    <dbReference type="NCBI Taxonomy" id="204669"/>
    <lineage>
        <taxon>Bacteria</taxon>
        <taxon>Pseudomonadati</taxon>
        <taxon>Acidobacteriota</taxon>
        <taxon>Terriglobia</taxon>
        <taxon>Terriglobales</taxon>
        <taxon>Candidatus Korobacteraceae</taxon>
        <taxon>Candidatus Korobacter</taxon>
    </lineage>
</organism>
<proteinExistence type="predicted"/>